<evidence type="ECO:0000256" key="4">
    <source>
        <dbReference type="ARBA" id="ARBA00023163"/>
    </source>
</evidence>
<gene>
    <name evidence="8" type="primary">atpG_12</name>
    <name evidence="8" type="ORF">g.4712</name>
</gene>
<dbReference type="InterPro" id="IPR044686">
    <property type="entry name" value="OFP17"/>
</dbReference>
<comment type="subcellular location">
    <subcellularLocation>
        <location evidence="1">Nucleus</location>
    </subcellularLocation>
</comment>
<name>A0A1D1XXB3_9ARAE</name>
<keyword evidence="5" id="KW-0539">Nucleus</keyword>
<feature type="region of interest" description="Disordered" evidence="6">
    <location>
        <begin position="58"/>
        <end position="80"/>
    </location>
</feature>
<evidence type="ECO:0000259" key="7">
    <source>
        <dbReference type="PROSITE" id="PS51754"/>
    </source>
</evidence>
<dbReference type="InterPro" id="IPR006458">
    <property type="entry name" value="Ovate_C"/>
</dbReference>
<feature type="domain" description="OVATE" evidence="7">
    <location>
        <begin position="194"/>
        <end position="254"/>
    </location>
</feature>
<dbReference type="PANTHER" id="PTHR34042:SF1">
    <property type="entry name" value="TRANSCRIPTION REPRESSOR OFP17"/>
    <property type="match status" value="1"/>
</dbReference>
<evidence type="ECO:0000256" key="1">
    <source>
        <dbReference type="ARBA" id="ARBA00004123"/>
    </source>
</evidence>
<evidence type="ECO:0000256" key="6">
    <source>
        <dbReference type="SAM" id="MobiDB-lite"/>
    </source>
</evidence>
<sequence>EHGKWDLTEDGDGLPRSTRMDVDDTTHVASFPLPAFSLCNVDSRVLGPQLHRLIYHHFSNESPPNQTNQTTPLALGKTPSKQPLPFTSISLPPSFQEMPAPLKPKLSHSYKRLLQQLQLQLPNKMPISTGVPRGDPQKPRRRRTRPFLPFLCRSTSVKSAQMEDVGGLGSSPETARGGGAAPLIPSPLAPACARSDDVEEACRSFENYLVEMMVEEGEVRDLTDVEELLYCWDNLKDPVFVALVSSFYGELCKDLFLEHDDEMAE</sequence>
<keyword evidence="3" id="KW-0805">Transcription regulation</keyword>
<protein>
    <submittedName>
        <fullName evidence="8">ATP synthase gamma chain</fullName>
    </submittedName>
</protein>
<organism evidence="8">
    <name type="scientific">Anthurium amnicola</name>
    <dbReference type="NCBI Taxonomy" id="1678845"/>
    <lineage>
        <taxon>Eukaryota</taxon>
        <taxon>Viridiplantae</taxon>
        <taxon>Streptophyta</taxon>
        <taxon>Embryophyta</taxon>
        <taxon>Tracheophyta</taxon>
        <taxon>Spermatophyta</taxon>
        <taxon>Magnoliopsida</taxon>
        <taxon>Liliopsida</taxon>
        <taxon>Araceae</taxon>
        <taxon>Pothoideae</taxon>
        <taxon>Potheae</taxon>
        <taxon>Anthurium</taxon>
    </lineage>
</organism>
<feature type="compositionally biased region" description="Polar residues" evidence="6">
    <location>
        <begin position="60"/>
        <end position="72"/>
    </location>
</feature>
<evidence type="ECO:0000256" key="3">
    <source>
        <dbReference type="ARBA" id="ARBA00023015"/>
    </source>
</evidence>
<feature type="non-terminal residue" evidence="8">
    <location>
        <position position="1"/>
    </location>
</feature>
<dbReference type="PROSITE" id="PS51754">
    <property type="entry name" value="OVATE"/>
    <property type="match status" value="1"/>
</dbReference>
<dbReference type="EMBL" id="GDJX01020913">
    <property type="protein sequence ID" value="JAT47023.1"/>
    <property type="molecule type" value="Transcribed_RNA"/>
</dbReference>
<dbReference type="PANTHER" id="PTHR34042">
    <property type="entry name" value="TRANSCRIPTION REPRESSOR OFP17"/>
    <property type="match status" value="1"/>
</dbReference>
<dbReference type="GO" id="GO:0005634">
    <property type="term" value="C:nucleus"/>
    <property type="evidence" value="ECO:0007669"/>
    <property type="project" value="UniProtKB-SubCell"/>
</dbReference>
<dbReference type="AlphaFoldDB" id="A0A1D1XXB3"/>
<keyword evidence="4" id="KW-0804">Transcription</keyword>
<reference evidence="8" key="1">
    <citation type="submission" date="2015-07" db="EMBL/GenBank/DDBJ databases">
        <title>Transcriptome Assembly of Anthurium amnicola.</title>
        <authorList>
            <person name="Suzuki J."/>
        </authorList>
    </citation>
    <scope>NUCLEOTIDE SEQUENCE</scope>
</reference>
<evidence type="ECO:0000256" key="2">
    <source>
        <dbReference type="ARBA" id="ARBA00022491"/>
    </source>
</evidence>
<dbReference type="GO" id="GO:0045892">
    <property type="term" value="P:negative regulation of DNA-templated transcription"/>
    <property type="evidence" value="ECO:0007669"/>
    <property type="project" value="InterPro"/>
</dbReference>
<keyword evidence="2" id="KW-0678">Repressor</keyword>
<proteinExistence type="predicted"/>
<evidence type="ECO:0000313" key="8">
    <source>
        <dbReference type="EMBL" id="JAT47023.1"/>
    </source>
</evidence>
<accession>A0A1D1XXB3</accession>
<evidence type="ECO:0000256" key="5">
    <source>
        <dbReference type="ARBA" id="ARBA00023242"/>
    </source>
</evidence>